<proteinExistence type="predicted"/>
<dbReference type="InterPro" id="IPR050473">
    <property type="entry name" value="A2M/Complement_sys"/>
</dbReference>
<reference evidence="6 7" key="1">
    <citation type="journal article" date="2023" name="Sci. Data">
        <title>Genome assembly of the Korean intertidal mud-creeper Batillaria attramentaria.</title>
        <authorList>
            <person name="Patra A.K."/>
            <person name="Ho P.T."/>
            <person name="Jun S."/>
            <person name="Lee S.J."/>
            <person name="Kim Y."/>
            <person name="Won Y.J."/>
        </authorList>
    </citation>
    <scope>NUCLEOTIDE SEQUENCE [LARGE SCALE GENOMIC DNA]</scope>
    <source>
        <strain evidence="6">Wonlab-2016</strain>
    </source>
</reference>
<dbReference type="InterPro" id="IPR001134">
    <property type="entry name" value="Netrin_domain"/>
</dbReference>
<comment type="caution">
    <text evidence="6">The sequence shown here is derived from an EMBL/GenBank/DDBJ whole genome shotgun (WGS) entry which is preliminary data.</text>
</comment>
<dbReference type="Gene3D" id="6.20.50.160">
    <property type="match status" value="1"/>
</dbReference>
<gene>
    <name evidence="6" type="ORF">BaRGS_00021332</name>
</gene>
<dbReference type="InterPro" id="IPR041555">
    <property type="entry name" value="MG3"/>
</dbReference>
<dbReference type="PROSITE" id="PS00477">
    <property type="entry name" value="ALPHA_2_MACROGLOBULIN"/>
    <property type="match status" value="1"/>
</dbReference>
<dbReference type="InterPro" id="IPR018933">
    <property type="entry name" value="Netrin_module_non-TIMP"/>
</dbReference>
<dbReference type="PANTHER" id="PTHR11412:SF166">
    <property type="entry name" value="NTR DOMAIN-CONTAINING PROTEIN"/>
    <property type="match status" value="1"/>
</dbReference>
<keyword evidence="7" id="KW-1185">Reference proteome</keyword>
<dbReference type="Gene3D" id="2.40.50.120">
    <property type="match status" value="1"/>
</dbReference>
<dbReference type="SMART" id="SM00643">
    <property type="entry name" value="C345C"/>
    <property type="match status" value="1"/>
</dbReference>
<accession>A0ABD0KJX8</accession>
<protein>
    <recommendedName>
        <fullName evidence="5">NTR domain-containing protein</fullName>
    </recommendedName>
</protein>
<sequence>EIANVTIKMTADDLVGLATLTSEPAYVYLVCEAATFAGTSETILPLSLTPGYIFIQTDKPVYTPDQTVFMRVMALDEDFKPTSWPLQIDVLNPKGLAVSRQTADGSDVIFRDSLRIPDYPVYGNWTVRAKYANGVSGGFLATTAAVRFEVREYVLPTFGVKFITEEDEKVILPGDKDFQTTVSARYVFGKPVKGHVTVTFGLIWHGHVFTLGKKRNLELDEKGEAVCRIPVSELRLPVESVWFPNGGKLHMEAAVTEYASGKVERSRDSSVVFAESPYTIKFTRSSRRFKPGLTYSLKVDAIKANGRAGSDLPLKILCEGQIGDAFLPIPALTSPDGEDVYRTDDKGHLVIEFLIASDVKRLQFKVTTTQQGVEKEEEERSAVYFGAVPFYSPSGTFLQVDAVATSAWNRSSGVSTITTFAGPACPGAFFSSHLILPSWVVRADSPLRSLPEDRRDADLEVGEYVTVTTQYTSSEDLKVVNLLVLSRGRIVWQTRTHNLGSNSTVFYFPLTALMSPGARIVAFSIRGHERGSEVIADSVWLDMKHTCYGEIKLTLSDDSPPIFRPGDIGSLTVDGLPFMRVGMLAVDQAVYLLNRKSLTRQSVFDSLLQHDLGCGQGGGESSAVLTNAGLATLPRSTDVCGAKAVRRRRGIQGGQDGGNGLFEVSLEDDMLPVTDDDVPVRSNFPESWWFDDFTLGATGKIELDFALPDSITTWVLQAVGLSPGAGLCVAPPINLTTFRPFFVHVDLPYSAVRLEQLEVRVTVYNYMERALSVRVFLQSVEGICYDTGAPGKNSDALEVNVEPNDATSVYFPIVPLEMGRFPVRVFAISAWGRDAVEKILKVEREAFRQRQTRQPDVLSQQSVSSSLGLHYTVLADEQKQQVELDLDLPSEVIPDTESCTVSAMGDLLGPTVRGIVDGVEEMLRLPTGCGEQNLIYLGPNVYVMRYLRAVGRLTSAVEKKARAFVRQGLMRQMTFRKDDGSFGTWPHAASSTWLTAFAMKILCQTNHFVPVDMNATCVALDWLRTRQRTDGSFIEDVWVTHREMLGGVNGDISVTAFVLIGMLECTCPEQDSSDMIDKAVRYLEHRLEDTQRPLATAITSYALALAGSVWAKEFNIKLMDMALTTPDGLKYWSYASEDDFGETEKPYWYAKKPGAMAVETTAYALMTQLTLNDITASNPIVAWLLEQREEHGSFVSTQDTVIGLQALSEYSIKSFSAILDMTCHVRSEVDDNFRKTFSLTREDALVLKSVQEVPTGGKVLFEASGTGVGVMHVDVRFNVPHDDNVCRFDVTVTSRRLSSMLQHFFWQPQQYLGERETGMSVVDVGLFTGYKPITSDLQNLKTKGRVDHFEMSQRSVVLYIDEISHKKKQCVKFRAKQNHVAENLQPAKVQVYDYYNPDERCTMFYKPDNASGNLANFCDDQKRICQCLEGRCGICEEAWYKTGWVEFYKYACQNASNVVVVKILDRDLEKAGFERLLGVVETTVHQAGRQQVAAGDKVVLLKRASCVCPRVRVGASYLLMMQAPKRFKDVDGNQVYVFLLDKKTVVTEFHDPKDDTITKRQKRQARKLART</sequence>
<keyword evidence="4" id="KW-1015">Disulfide bond</keyword>
<keyword evidence="2" id="KW-0964">Secreted</keyword>
<dbReference type="Pfam" id="PF07678">
    <property type="entry name" value="TED_complement"/>
    <property type="match status" value="1"/>
</dbReference>
<dbReference type="Gene3D" id="2.60.40.10">
    <property type="entry name" value="Immunoglobulins"/>
    <property type="match status" value="2"/>
</dbReference>
<dbReference type="SUPFAM" id="SSF49410">
    <property type="entry name" value="Alpha-macroglobulin receptor domain"/>
    <property type="match status" value="1"/>
</dbReference>
<dbReference type="Proteomes" id="UP001519460">
    <property type="component" value="Unassembled WGS sequence"/>
</dbReference>
<dbReference type="SUPFAM" id="SSF50242">
    <property type="entry name" value="TIMP-like"/>
    <property type="match status" value="1"/>
</dbReference>
<dbReference type="InterPro" id="IPR002890">
    <property type="entry name" value="MG2"/>
</dbReference>
<dbReference type="InterPro" id="IPR008993">
    <property type="entry name" value="TIMP-like_OB-fold"/>
</dbReference>
<evidence type="ECO:0000256" key="3">
    <source>
        <dbReference type="ARBA" id="ARBA00022966"/>
    </source>
</evidence>
<dbReference type="Gene3D" id="1.50.10.20">
    <property type="match status" value="1"/>
</dbReference>
<dbReference type="InterPro" id="IPR036595">
    <property type="entry name" value="A-macroglobulin_rcpt-bd_sf"/>
</dbReference>
<evidence type="ECO:0000313" key="7">
    <source>
        <dbReference type="Proteomes" id="UP001519460"/>
    </source>
</evidence>
<dbReference type="Gene3D" id="2.60.40.1930">
    <property type="match status" value="2"/>
</dbReference>
<dbReference type="Pfam" id="PF00207">
    <property type="entry name" value="A2M"/>
    <property type="match status" value="1"/>
</dbReference>
<feature type="non-terminal residue" evidence="6">
    <location>
        <position position="1571"/>
    </location>
</feature>
<dbReference type="Gene3D" id="2.60.120.1540">
    <property type="match status" value="1"/>
</dbReference>
<dbReference type="Gene3D" id="2.60.40.1940">
    <property type="match status" value="1"/>
</dbReference>
<evidence type="ECO:0000313" key="6">
    <source>
        <dbReference type="EMBL" id="KAK7487370.1"/>
    </source>
</evidence>
<dbReference type="InterPro" id="IPR009048">
    <property type="entry name" value="A-macroglobulin_rcpt-bd"/>
</dbReference>
<dbReference type="InterPro" id="IPR019742">
    <property type="entry name" value="MacrogloblnA2_CS"/>
</dbReference>
<feature type="non-terminal residue" evidence="6">
    <location>
        <position position="1"/>
    </location>
</feature>
<evidence type="ECO:0000256" key="2">
    <source>
        <dbReference type="ARBA" id="ARBA00022525"/>
    </source>
</evidence>
<dbReference type="Gene3D" id="2.20.130.20">
    <property type="match status" value="1"/>
</dbReference>
<dbReference type="SMART" id="SM01419">
    <property type="entry name" value="Thiol-ester_cl"/>
    <property type="match status" value="1"/>
</dbReference>
<dbReference type="InterPro" id="IPR040839">
    <property type="entry name" value="MG4"/>
</dbReference>
<evidence type="ECO:0000256" key="4">
    <source>
        <dbReference type="ARBA" id="ARBA00023157"/>
    </source>
</evidence>
<evidence type="ECO:0000259" key="5">
    <source>
        <dbReference type="PROSITE" id="PS50189"/>
    </source>
</evidence>
<dbReference type="Pfam" id="PF01759">
    <property type="entry name" value="NTR"/>
    <property type="match status" value="1"/>
</dbReference>
<dbReference type="Pfam" id="PF07703">
    <property type="entry name" value="A2M_BRD"/>
    <property type="match status" value="1"/>
</dbReference>
<dbReference type="EMBL" id="JACVVK020000165">
    <property type="protein sequence ID" value="KAK7487370.1"/>
    <property type="molecule type" value="Genomic_DNA"/>
</dbReference>
<dbReference type="SMART" id="SM01361">
    <property type="entry name" value="A2M_recep"/>
    <property type="match status" value="1"/>
</dbReference>
<dbReference type="InterPro" id="IPR011626">
    <property type="entry name" value="Alpha-macroglobulin_TED"/>
</dbReference>
<evidence type="ECO:0000256" key="1">
    <source>
        <dbReference type="ARBA" id="ARBA00004613"/>
    </source>
</evidence>
<dbReference type="InterPro" id="IPR008930">
    <property type="entry name" value="Terpenoid_cyclase/PrenylTrfase"/>
</dbReference>
<organism evidence="6 7">
    <name type="scientific">Batillaria attramentaria</name>
    <dbReference type="NCBI Taxonomy" id="370345"/>
    <lineage>
        <taxon>Eukaryota</taxon>
        <taxon>Metazoa</taxon>
        <taxon>Spiralia</taxon>
        <taxon>Lophotrochozoa</taxon>
        <taxon>Mollusca</taxon>
        <taxon>Gastropoda</taxon>
        <taxon>Caenogastropoda</taxon>
        <taxon>Sorbeoconcha</taxon>
        <taxon>Cerithioidea</taxon>
        <taxon>Batillariidae</taxon>
        <taxon>Batillaria</taxon>
    </lineage>
</organism>
<dbReference type="SMART" id="SM01360">
    <property type="entry name" value="A2M"/>
    <property type="match status" value="1"/>
</dbReference>
<dbReference type="FunFam" id="2.60.40.10:FF:000155">
    <property type="entry name" value="complement C3 isoform X1"/>
    <property type="match status" value="1"/>
</dbReference>
<dbReference type="Pfam" id="PF17789">
    <property type="entry name" value="MG4"/>
    <property type="match status" value="1"/>
</dbReference>
<dbReference type="GO" id="GO:0005576">
    <property type="term" value="C:extracellular region"/>
    <property type="evidence" value="ECO:0007669"/>
    <property type="project" value="UniProtKB-SubCell"/>
</dbReference>
<dbReference type="InterPro" id="IPR011625">
    <property type="entry name" value="A2M_N_BRD"/>
</dbReference>
<dbReference type="CDD" id="cd02896">
    <property type="entry name" value="complement_C3_C4_C5"/>
    <property type="match status" value="1"/>
</dbReference>
<dbReference type="InterPro" id="IPR013783">
    <property type="entry name" value="Ig-like_fold"/>
</dbReference>
<dbReference type="PANTHER" id="PTHR11412">
    <property type="entry name" value="MACROGLOBULIN / COMPLEMENT"/>
    <property type="match status" value="1"/>
</dbReference>
<dbReference type="Pfam" id="PF01835">
    <property type="entry name" value="MG2"/>
    <property type="match status" value="1"/>
</dbReference>
<dbReference type="SUPFAM" id="SSF48239">
    <property type="entry name" value="Terpenoid cyclases/Protein prenyltransferases"/>
    <property type="match status" value="1"/>
</dbReference>
<dbReference type="InterPro" id="IPR047565">
    <property type="entry name" value="Alpha-macroglob_thiol-ester_cl"/>
</dbReference>
<dbReference type="Pfam" id="PF17791">
    <property type="entry name" value="MG3"/>
    <property type="match status" value="1"/>
</dbReference>
<dbReference type="InterPro" id="IPR001599">
    <property type="entry name" value="Macroglobln_a2"/>
</dbReference>
<dbReference type="PROSITE" id="PS50189">
    <property type="entry name" value="NTR"/>
    <property type="match status" value="1"/>
</dbReference>
<feature type="domain" description="NTR" evidence="5">
    <location>
        <begin position="1432"/>
        <end position="1571"/>
    </location>
</feature>
<dbReference type="Pfam" id="PF07677">
    <property type="entry name" value="A2M_recep"/>
    <property type="match status" value="1"/>
</dbReference>
<comment type="subcellular location">
    <subcellularLocation>
        <location evidence="1">Secreted</location>
    </subcellularLocation>
</comment>
<dbReference type="SMART" id="SM01359">
    <property type="entry name" value="A2M_N_2"/>
    <property type="match status" value="1"/>
</dbReference>
<dbReference type="Gene3D" id="2.60.40.690">
    <property type="entry name" value="Alpha-macroglobulin, receptor-binding domain"/>
    <property type="match status" value="1"/>
</dbReference>
<name>A0ABD0KJX8_9CAEN</name>
<keyword evidence="3" id="KW-0882">Thioester bond</keyword>